<dbReference type="EMBL" id="PQNQ01000066">
    <property type="protein sequence ID" value="RRQ01349.1"/>
    <property type="molecule type" value="Genomic_DNA"/>
</dbReference>
<comment type="caution">
    <text evidence="2">The sequence shown here is derived from an EMBL/GenBank/DDBJ whole genome shotgun (WGS) entry which is preliminary data.</text>
</comment>
<feature type="compositionally biased region" description="Gly residues" evidence="1">
    <location>
        <begin position="9"/>
        <end position="24"/>
    </location>
</feature>
<dbReference type="Proteomes" id="UP000278422">
    <property type="component" value="Unassembled WGS sequence"/>
</dbReference>
<name>A0A3R8VVR5_9CORY</name>
<organism evidence="2 3">
    <name type="scientific">Corynebacterium bovis</name>
    <dbReference type="NCBI Taxonomy" id="36808"/>
    <lineage>
        <taxon>Bacteria</taxon>
        <taxon>Bacillati</taxon>
        <taxon>Actinomycetota</taxon>
        <taxon>Actinomycetes</taxon>
        <taxon>Mycobacteriales</taxon>
        <taxon>Corynebacteriaceae</taxon>
        <taxon>Corynebacterium</taxon>
    </lineage>
</organism>
<feature type="compositionally biased region" description="Basic and acidic residues" evidence="1">
    <location>
        <begin position="58"/>
        <end position="71"/>
    </location>
</feature>
<feature type="region of interest" description="Disordered" evidence="1">
    <location>
        <begin position="1"/>
        <end position="71"/>
    </location>
</feature>
<sequence length="71" mass="7568">MGRTEEAEGGAGPRGGGEGTGRQGAGHSRTPNALATMRRMPTGFLRSRRVNRNTTHPLAERSLDRRASASH</sequence>
<reference evidence="2 3" key="1">
    <citation type="submission" date="2018-01" db="EMBL/GenBank/DDBJ databases">
        <title>Twenty Corynebacterium bovis Genomes.</title>
        <authorList>
            <person name="Gulvik C.A."/>
        </authorList>
    </citation>
    <scope>NUCLEOTIDE SEQUENCE [LARGE SCALE GENOMIC DNA]</scope>
    <source>
        <strain evidence="2 3">16-2004</strain>
    </source>
</reference>
<protein>
    <submittedName>
        <fullName evidence="2">Uncharacterized protein</fullName>
    </submittedName>
</protein>
<evidence type="ECO:0000256" key="1">
    <source>
        <dbReference type="SAM" id="MobiDB-lite"/>
    </source>
</evidence>
<dbReference type="AlphaFoldDB" id="A0A3R8VVR5"/>
<keyword evidence="3" id="KW-1185">Reference proteome</keyword>
<evidence type="ECO:0000313" key="3">
    <source>
        <dbReference type="Proteomes" id="UP000278422"/>
    </source>
</evidence>
<proteinExistence type="predicted"/>
<accession>A0A3R8VVR5</accession>
<gene>
    <name evidence="2" type="ORF">CXF42_10970</name>
</gene>
<evidence type="ECO:0000313" key="2">
    <source>
        <dbReference type="EMBL" id="RRQ01349.1"/>
    </source>
</evidence>